<dbReference type="GO" id="GO:0016020">
    <property type="term" value="C:membrane"/>
    <property type="evidence" value="ECO:0007669"/>
    <property type="project" value="InterPro"/>
</dbReference>
<dbReference type="InterPro" id="IPR005074">
    <property type="entry name" value="Peptidase_C39"/>
</dbReference>
<accession>A0AAI9C6A7</accession>
<name>A0AAI9C6A7_STEMA</name>
<dbReference type="EMBL" id="ABLOJW010000035">
    <property type="protein sequence ID" value="EKT4094775.1"/>
    <property type="molecule type" value="Genomic_DNA"/>
</dbReference>
<sequence length="31" mass="3125">MEVVIQSEAAECGLACLAMVASHHGNTLAAP</sequence>
<dbReference type="GO" id="GO:0006508">
    <property type="term" value="P:proteolysis"/>
    <property type="evidence" value="ECO:0007669"/>
    <property type="project" value="InterPro"/>
</dbReference>
<gene>
    <name evidence="2" type="ORF">QEG23_004347</name>
</gene>
<evidence type="ECO:0000259" key="1">
    <source>
        <dbReference type="Pfam" id="PF03412"/>
    </source>
</evidence>
<dbReference type="AlphaFoldDB" id="A0AAI9C6A7"/>
<comment type="caution">
    <text evidence="2">The sequence shown here is derived from an EMBL/GenBank/DDBJ whole genome shotgun (WGS) entry which is preliminary data.</text>
</comment>
<evidence type="ECO:0000313" key="2">
    <source>
        <dbReference type="EMBL" id="EKT4094775.1"/>
    </source>
</evidence>
<organism evidence="2 3">
    <name type="scientific">Stenotrophomonas maltophilia</name>
    <name type="common">Pseudomonas maltophilia</name>
    <name type="synonym">Xanthomonas maltophilia</name>
    <dbReference type="NCBI Taxonomy" id="40324"/>
    <lineage>
        <taxon>Bacteria</taxon>
        <taxon>Pseudomonadati</taxon>
        <taxon>Pseudomonadota</taxon>
        <taxon>Gammaproteobacteria</taxon>
        <taxon>Lysobacterales</taxon>
        <taxon>Lysobacteraceae</taxon>
        <taxon>Stenotrophomonas</taxon>
        <taxon>Stenotrophomonas maltophilia group</taxon>
    </lineage>
</organism>
<dbReference type="GO" id="GO:0005524">
    <property type="term" value="F:ATP binding"/>
    <property type="evidence" value="ECO:0007669"/>
    <property type="project" value="InterPro"/>
</dbReference>
<dbReference type="Pfam" id="PF03412">
    <property type="entry name" value="Peptidase_C39"/>
    <property type="match status" value="1"/>
</dbReference>
<dbReference type="GO" id="GO:0008233">
    <property type="term" value="F:peptidase activity"/>
    <property type="evidence" value="ECO:0007669"/>
    <property type="project" value="InterPro"/>
</dbReference>
<feature type="domain" description="Peptidase C39" evidence="1">
    <location>
        <begin position="2"/>
        <end position="28"/>
    </location>
</feature>
<reference evidence="2" key="1">
    <citation type="submission" date="2022-07" db="EMBL/GenBank/DDBJ databases">
        <authorList>
            <consortium name="DAFM: The Division of Animal and Food Microbiology"/>
        </authorList>
    </citation>
    <scope>NUCLEOTIDE SEQUENCE</scope>
    <source>
        <strain evidence="2">19MO01SH01-2</strain>
    </source>
</reference>
<protein>
    <recommendedName>
        <fullName evidence="1">Peptidase C39 domain-containing protein</fullName>
    </recommendedName>
</protein>
<dbReference type="Gene3D" id="3.90.70.10">
    <property type="entry name" value="Cysteine proteinases"/>
    <property type="match status" value="1"/>
</dbReference>
<dbReference type="Proteomes" id="UP001218208">
    <property type="component" value="Unassembled WGS sequence"/>
</dbReference>
<evidence type="ECO:0000313" key="3">
    <source>
        <dbReference type="Proteomes" id="UP001218208"/>
    </source>
</evidence>
<proteinExistence type="predicted"/>